<dbReference type="SUPFAM" id="SSF103473">
    <property type="entry name" value="MFS general substrate transporter"/>
    <property type="match status" value="1"/>
</dbReference>
<evidence type="ECO:0000313" key="9">
    <source>
        <dbReference type="Proteomes" id="UP001560685"/>
    </source>
</evidence>
<organism evidence="8 9">
    <name type="scientific">Hyphococcus lacteus</name>
    <dbReference type="NCBI Taxonomy" id="3143536"/>
    <lineage>
        <taxon>Bacteria</taxon>
        <taxon>Pseudomonadati</taxon>
        <taxon>Pseudomonadota</taxon>
        <taxon>Alphaproteobacteria</taxon>
        <taxon>Parvularculales</taxon>
        <taxon>Parvularculaceae</taxon>
        <taxon>Hyphococcus</taxon>
    </lineage>
</organism>
<keyword evidence="5 6" id="KW-0472">Membrane</keyword>
<dbReference type="PANTHER" id="PTHR23505">
    <property type="entry name" value="SPINSTER"/>
    <property type="match status" value="1"/>
</dbReference>
<dbReference type="Pfam" id="PF07690">
    <property type="entry name" value="MFS_1"/>
    <property type="match status" value="1"/>
</dbReference>
<comment type="subcellular location">
    <subcellularLocation>
        <location evidence="1">Membrane</location>
        <topology evidence="1">Multi-pass membrane protein</topology>
    </subcellularLocation>
</comment>
<dbReference type="InterPro" id="IPR044770">
    <property type="entry name" value="MFS_spinster-like"/>
</dbReference>
<feature type="transmembrane region" description="Helical" evidence="6">
    <location>
        <begin position="319"/>
        <end position="338"/>
    </location>
</feature>
<evidence type="ECO:0000256" key="3">
    <source>
        <dbReference type="ARBA" id="ARBA00022692"/>
    </source>
</evidence>
<feature type="transmembrane region" description="Helical" evidence="6">
    <location>
        <begin position="119"/>
        <end position="140"/>
    </location>
</feature>
<proteinExistence type="predicted"/>
<feature type="transmembrane region" description="Helical" evidence="6">
    <location>
        <begin position="152"/>
        <end position="175"/>
    </location>
</feature>
<dbReference type="InterPro" id="IPR011701">
    <property type="entry name" value="MFS"/>
</dbReference>
<feature type="transmembrane region" description="Helical" evidence="6">
    <location>
        <begin position="414"/>
        <end position="433"/>
    </location>
</feature>
<evidence type="ECO:0000313" key="8">
    <source>
        <dbReference type="EMBL" id="MEX6633381.1"/>
    </source>
</evidence>
<keyword evidence="2" id="KW-0813">Transport</keyword>
<comment type="caution">
    <text evidence="8">The sequence shown here is derived from an EMBL/GenBank/DDBJ whole genome shotgun (WGS) entry which is preliminary data.</text>
</comment>
<evidence type="ECO:0000256" key="6">
    <source>
        <dbReference type="SAM" id="Phobius"/>
    </source>
</evidence>
<dbReference type="RefSeq" id="WP_369313338.1">
    <property type="nucleotide sequence ID" value="NZ_JBEHZE010000001.1"/>
</dbReference>
<feature type="transmembrane region" description="Helical" evidence="6">
    <location>
        <begin position="285"/>
        <end position="307"/>
    </location>
</feature>
<feature type="transmembrane region" description="Helical" evidence="6">
    <location>
        <begin position="94"/>
        <end position="113"/>
    </location>
</feature>
<dbReference type="CDD" id="cd17328">
    <property type="entry name" value="MFS_spinster_like"/>
    <property type="match status" value="1"/>
</dbReference>
<gene>
    <name evidence="8" type="ORF">ABFZ84_07440</name>
</gene>
<keyword evidence="9" id="KW-1185">Reference proteome</keyword>
<dbReference type="InterPro" id="IPR020846">
    <property type="entry name" value="MFS_dom"/>
</dbReference>
<evidence type="ECO:0000256" key="4">
    <source>
        <dbReference type="ARBA" id="ARBA00022989"/>
    </source>
</evidence>
<keyword evidence="3 6" id="KW-0812">Transmembrane</keyword>
<feature type="transmembrane region" description="Helical" evidence="6">
    <location>
        <begin position="65"/>
        <end position="82"/>
    </location>
</feature>
<evidence type="ECO:0000259" key="7">
    <source>
        <dbReference type="PROSITE" id="PS50850"/>
    </source>
</evidence>
<accession>A0ABV3Z3K2</accession>
<reference evidence="8 9" key="1">
    <citation type="submission" date="2024-05" db="EMBL/GenBank/DDBJ databases">
        <title>Three bacterial strains, DH-69, EH-24, and ECK-19 isolated from coastal sediments.</title>
        <authorList>
            <person name="Ye Y.-Q."/>
            <person name="Du Z.-J."/>
        </authorList>
    </citation>
    <scope>NUCLEOTIDE SEQUENCE [LARGE SCALE GENOMIC DNA]</scope>
    <source>
        <strain evidence="8 9">ECK-19</strain>
    </source>
</reference>
<feature type="transmembrane region" description="Helical" evidence="6">
    <location>
        <begin position="195"/>
        <end position="216"/>
    </location>
</feature>
<feature type="transmembrane region" description="Helical" evidence="6">
    <location>
        <begin position="344"/>
        <end position="366"/>
    </location>
</feature>
<evidence type="ECO:0000256" key="2">
    <source>
        <dbReference type="ARBA" id="ARBA00022448"/>
    </source>
</evidence>
<feature type="transmembrane region" description="Helical" evidence="6">
    <location>
        <begin position="23"/>
        <end position="45"/>
    </location>
</feature>
<dbReference type="PANTHER" id="PTHR23505:SF79">
    <property type="entry name" value="PROTEIN SPINSTER"/>
    <property type="match status" value="1"/>
</dbReference>
<keyword evidence="4 6" id="KW-1133">Transmembrane helix</keyword>
<dbReference type="InterPro" id="IPR036259">
    <property type="entry name" value="MFS_trans_sf"/>
</dbReference>
<name>A0ABV3Z3K2_9PROT</name>
<feature type="transmembrane region" description="Helical" evidence="6">
    <location>
        <begin position="247"/>
        <end position="273"/>
    </location>
</feature>
<feature type="domain" description="Major facilitator superfamily (MFS) profile" evidence="7">
    <location>
        <begin position="27"/>
        <end position="438"/>
    </location>
</feature>
<dbReference type="Proteomes" id="UP001560685">
    <property type="component" value="Unassembled WGS sequence"/>
</dbReference>
<sequence length="454" mass="47237">MQSGIASPTSATINNPDYPKPTIAWFTVAVLFIAYIFSFIDRMIIGLLVEPMKADLQISDTEISLLQGMAFAVFYTIAGIPIGRLIDRSSRIKIITVGVCLWSFMTMVCGFAGQYWQLFLARMGVGVGEATLSPAAYSIISDSFAPNRLGMAMGVYGLGSAVGAGLAFIIGAAVISLVASTGDVSLPIVGDVRAWQAAFLIVGAPGFLVAAVLMFLPEPARRSTTGQPVTTAPSSEVLAFAKSRKGVLLGIFFGVGFVNLSVFAAVSWLPVLYMRTYELGLSEAGYIAGGAMVFAGFVGLLGGGWVCDKLGGQAHHRMMVSAVAGVGGIIGGFLFPLMPGPIGATILFIIFFIACTTPVGAAISALQQISPNTMRATLSAAYLFVVNIVGMALGPTATALIGDTFFPQAEGIRYAMAIVAGFGFVGAVTLFYMTARRLKSDAEGAVTPANAASA</sequence>
<evidence type="ECO:0000256" key="5">
    <source>
        <dbReference type="ARBA" id="ARBA00023136"/>
    </source>
</evidence>
<protein>
    <submittedName>
        <fullName evidence="8">MFS transporter</fullName>
    </submittedName>
</protein>
<dbReference type="Gene3D" id="1.20.1250.20">
    <property type="entry name" value="MFS general substrate transporter like domains"/>
    <property type="match status" value="2"/>
</dbReference>
<dbReference type="PROSITE" id="PS50850">
    <property type="entry name" value="MFS"/>
    <property type="match status" value="1"/>
</dbReference>
<evidence type="ECO:0000256" key="1">
    <source>
        <dbReference type="ARBA" id="ARBA00004141"/>
    </source>
</evidence>
<dbReference type="EMBL" id="JBEHZE010000001">
    <property type="protein sequence ID" value="MEX6633381.1"/>
    <property type="molecule type" value="Genomic_DNA"/>
</dbReference>
<feature type="transmembrane region" description="Helical" evidence="6">
    <location>
        <begin position="378"/>
        <end position="402"/>
    </location>
</feature>